<reference evidence="1" key="1">
    <citation type="submission" date="2021-03" db="EMBL/GenBank/DDBJ databases">
        <authorList>
            <person name="Li Z."/>
            <person name="Yang C."/>
        </authorList>
    </citation>
    <scope>NUCLEOTIDE SEQUENCE</scope>
    <source>
        <strain evidence="1">Dzin_1.0</strain>
        <tissue evidence="1">Leaf</tissue>
    </source>
</reference>
<dbReference type="Proteomes" id="UP001085076">
    <property type="component" value="Miscellaneous, Linkage group lg01"/>
</dbReference>
<proteinExistence type="predicted"/>
<evidence type="ECO:0000313" key="2">
    <source>
        <dbReference type="Proteomes" id="UP001085076"/>
    </source>
</evidence>
<organism evidence="1 2">
    <name type="scientific">Dioscorea zingiberensis</name>
    <dbReference type="NCBI Taxonomy" id="325984"/>
    <lineage>
        <taxon>Eukaryota</taxon>
        <taxon>Viridiplantae</taxon>
        <taxon>Streptophyta</taxon>
        <taxon>Embryophyta</taxon>
        <taxon>Tracheophyta</taxon>
        <taxon>Spermatophyta</taxon>
        <taxon>Magnoliopsida</taxon>
        <taxon>Liliopsida</taxon>
        <taxon>Dioscoreales</taxon>
        <taxon>Dioscoreaceae</taxon>
        <taxon>Dioscorea</taxon>
    </lineage>
</organism>
<protein>
    <submittedName>
        <fullName evidence="1">Uncharacterized protein</fullName>
    </submittedName>
</protein>
<evidence type="ECO:0000313" key="1">
    <source>
        <dbReference type="EMBL" id="KAJ0984861.1"/>
    </source>
</evidence>
<gene>
    <name evidence="1" type="ORF">J5N97_003217</name>
</gene>
<reference evidence="1" key="2">
    <citation type="journal article" date="2022" name="Hortic Res">
        <title>The genome of Dioscorea zingiberensis sheds light on the biosynthesis, origin and evolution of the medicinally important diosgenin saponins.</title>
        <authorList>
            <person name="Li Y."/>
            <person name="Tan C."/>
            <person name="Li Z."/>
            <person name="Guo J."/>
            <person name="Li S."/>
            <person name="Chen X."/>
            <person name="Wang C."/>
            <person name="Dai X."/>
            <person name="Yang H."/>
            <person name="Song W."/>
            <person name="Hou L."/>
            <person name="Xu J."/>
            <person name="Tong Z."/>
            <person name="Xu A."/>
            <person name="Yuan X."/>
            <person name="Wang W."/>
            <person name="Yang Q."/>
            <person name="Chen L."/>
            <person name="Sun Z."/>
            <person name="Wang K."/>
            <person name="Pan B."/>
            <person name="Chen J."/>
            <person name="Bao Y."/>
            <person name="Liu F."/>
            <person name="Qi X."/>
            <person name="Gang D.R."/>
            <person name="Wen J."/>
            <person name="Li J."/>
        </authorList>
    </citation>
    <scope>NUCLEOTIDE SEQUENCE</scope>
    <source>
        <strain evidence="1">Dzin_1.0</strain>
    </source>
</reference>
<keyword evidence="2" id="KW-1185">Reference proteome</keyword>
<name>A0A9D5D3T6_9LILI</name>
<accession>A0A9D5D3T6</accession>
<sequence>MAQVDLGLKKAPNLATGIDYGVESENIGKCGISQPLPMATVMQLGWSILLPTTAAVLLDNGGYIGEGSSSLVHFGIQKVRKQSDLGLATLRKEYFECIWIMEK</sequence>
<dbReference type="AlphaFoldDB" id="A0A9D5D3T6"/>
<dbReference type="EMBL" id="JAGGNH010000001">
    <property type="protein sequence ID" value="KAJ0984861.1"/>
    <property type="molecule type" value="Genomic_DNA"/>
</dbReference>
<comment type="caution">
    <text evidence="1">The sequence shown here is derived from an EMBL/GenBank/DDBJ whole genome shotgun (WGS) entry which is preliminary data.</text>
</comment>